<reference evidence="1" key="1">
    <citation type="journal article" date="2012" name="PLoS ONE">
        <title>Gene sets for utilization of primary and secondary nutrition supplies in the distal gut of endangered iberian lynx.</title>
        <authorList>
            <person name="Alcaide M."/>
            <person name="Messina E."/>
            <person name="Richter M."/>
            <person name="Bargiela R."/>
            <person name="Peplies J."/>
            <person name="Huws S.A."/>
            <person name="Newbold C.J."/>
            <person name="Golyshin P.N."/>
            <person name="Simon M.A."/>
            <person name="Lopez G."/>
            <person name="Yakimov M.M."/>
            <person name="Ferrer M."/>
        </authorList>
    </citation>
    <scope>NUCLEOTIDE SEQUENCE</scope>
</reference>
<comment type="caution">
    <text evidence="1">The sequence shown here is derived from an EMBL/GenBank/DDBJ whole genome shotgun (WGS) entry which is preliminary data.</text>
</comment>
<evidence type="ECO:0000313" key="1">
    <source>
        <dbReference type="EMBL" id="EJW97692.1"/>
    </source>
</evidence>
<accession>J9G7E2</accession>
<sequence length="84" mass="9128">MAKHLEALGGTPEEKKLEKYLFKAVHESPLTCIADDPAPAKQEVRAFTGSFEEGALASPFVSTAYSKELTHLAVVNPKKVSQKD</sequence>
<dbReference type="AlphaFoldDB" id="J9G7E2"/>
<proteinExistence type="predicted"/>
<protein>
    <submittedName>
        <fullName evidence="1">Uncharacterized protein</fullName>
    </submittedName>
</protein>
<organism evidence="1">
    <name type="scientific">gut metagenome</name>
    <dbReference type="NCBI Taxonomy" id="749906"/>
    <lineage>
        <taxon>unclassified sequences</taxon>
        <taxon>metagenomes</taxon>
        <taxon>organismal metagenomes</taxon>
    </lineage>
</organism>
<gene>
    <name evidence="1" type="ORF">EVA_14202</name>
</gene>
<name>J9G7E2_9ZZZZ</name>
<dbReference type="EMBL" id="AMCI01004630">
    <property type="protein sequence ID" value="EJW97692.1"/>
    <property type="molecule type" value="Genomic_DNA"/>
</dbReference>